<evidence type="ECO:0000313" key="10">
    <source>
        <dbReference type="EMBL" id="KAK7392712.1"/>
    </source>
</evidence>
<feature type="domain" description="PARP alpha-helical" evidence="9">
    <location>
        <begin position="107"/>
        <end position="208"/>
    </location>
</feature>
<dbReference type="GO" id="GO:0046983">
    <property type="term" value="F:protein dimerization activity"/>
    <property type="evidence" value="ECO:0007669"/>
    <property type="project" value="InterPro"/>
</dbReference>
<evidence type="ECO:0000256" key="3">
    <source>
        <dbReference type="ARBA" id="ARBA00023125"/>
    </source>
</evidence>
<dbReference type="InterPro" id="IPR004102">
    <property type="entry name" value="Poly(ADP-ribose)pol_reg_dom"/>
</dbReference>
<dbReference type="PROSITE" id="PS50066">
    <property type="entry name" value="MADS_BOX_2"/>
    <property type="match status" value="1"/>
</dbReference>
<evidence type="ECO:0000259" key="8">
    <source>
        <dbReference type="PROSITE" id="PS50066"/>
    </source>
</evidence>
<feature type="domain" description="MADS-box" evidence="8">
    <location>
        <begin position="17"/>
        <end position="77"/>
    </location>
</feature>
<evidence type="ECO:0008006" key="12">
    <source>
        <dbReference type="Google" id="ProtNLM"/>
    </source>
</evidence>
<dbReference type="Gene3D" id="6.10.140.920">
    <property type="match status" value="1"/>
</dbReference>
<dbReference type="PROSITE" id="PS51060">
    <property type="entry name" value="PARP_ALPHA_HD"/>
    <property type="match status" value="1"/>
</dbReference>
<evidence type="ECO:0000256" key="6">
    <source>
        <dbReference type="SAM" id="Coils"/>
    </source>
</evidence>
<dbReference type="GO" id="GO:0000981">
    <property type="term" value="F:DNA-binding transcription factor activity, RNA polymerase II-specific"/>
    <property type="evidence" value="ECO:0007669"/>
    <property type="project" value="TreeGrafter"/>
</dbReference>
<dbReference type="PANTHER" id="PTHR11945:SF776">
    <property type="entry name" value="AGAMOUS-LIKE 50-RELATED"/>
    <property type="match status" value="1"/>
</dbReference>
<dbReference type="InterPro" id="IPR002100">
    <property type="entry name" value="TF_MADSbox"/>
</dbReference>
<dbReference type="Pfam" id="PF00319">
    <property type="entry name" value="SRF-TF"/>
    <property type="match status" value="1"/>
</dbReference>
<accession>A0AAN9SG18</accession>
<dbReference type="GO" id="GO:0000978">
    <property type="term" value="F:RNA polymerase II cis-regulatory region sequence-specific DNA binding"/>
    <property type="evidence" value="ECO:0007669"/>
    <property type="project" value="TreeGrafter"/>
</dbReference>
<dbReference type="InterPro" id="IPR036879">
    <property type="entry name" value="TF_MADSbox_sf"/>
</dbReference>
<keyword evidence="6" id="KW-0175">Coiled coil</keyword>
<dbReference type="FunFam" id="3.40.1810.10:FF:000006">
    <property type="entry name" value="Agamous-like MADS-box protein AGL62"/>
    <property type="match status" value="1"/>
</dbReference>
<keyword evidence="5" id="KW-0539">Nucleus</keyword>
<evidence type="ECO:0000256" key="7">
    <source>
        <dbReference type="SAM" id="MobiDB-lite"/>
    </source>
</evidence>
<keyword evidence="11" id="KW-1185">Reference proteome</keyword>
<evidence type="ECO:0000256" key="4">
    <source>
        <dbReference type="ARBA" id="ARBA00023163"/>
    </source>
</evidence>
<comment type="subcellular location">
    <subcellularLocation>
        <location evidence="1">Nucleus</location>
    </subcellularLocation>
</comment>
<name>A0AAN9SG18_PSOTE</name>
<dbReference type="Gene3D" id="3.40.1810.10">
    <property type="entry name" value="Transcription factor, MADS-box"/>
    <property type="match status" value="1"/>
</dbReference>
<dbReference type="SUPFAM" id="SSF55455">
    <property type="entry name" value="SRF-like"/>
    <property type="match status" value="1"/>
</dbReference>
<organism evidence="10 11">
    <name type="scientific">Psophocarpus tetragonolobus</name>
    <name type="common">Winged bean</name>
    <name type="synonym">Dolichos tetragonolobus</name>
    <dbReference type="NCBI Taxonomy" id="3891"/>
    <lineage>
        <taxon>Eukaryota</taxon>
        <taxon>Viridiplantae</taxon>
        <taxon>Streptophyta</taxon>
        <taxon>Embryophyta</taxon>
        <taxon>Tracheophyta</taxon>
        <taxon>Spermatophyta</taxon>
        <taxon>Magnoliopsida</taxon>
        <taxon>eudicotyledons</taxon>
        <taxon>Gunneridae</taxon>
        <taxon>Pentapetalae</taxon>
        <taxon>rosids</taxon>
        <taxon>fabids</taxon>
        <taxon>Fabales</taxon>
        <taxon>Fabaceae</taxon>
        <taxon>Papilionoideae</taxon>
        <taxon>50 kb inversion clade</taxon>
        <taxon>NPAAA clade</taxon>
        <taxon>indigoferoid/millettioid clade</taxon>
        <taxon>Phaseoleae</taxon>
        <taxon>Psophocarpus</taxon>
    </lineage>
</organism>
<dbReference type="AlphaFoldDB" id="A0AAN9SG18"/>
<dbReference type="Proteomes" id="UP001386955">
    <property type="component" value="Unassembled WGS sequence"/>
</dbReference>
<dbReference type="PRINTS" id="PR00404">
    <property type="entry name" value="MADSDOMAIN"/>
</dbReference>
<evidence type="ECO:0000256" key="5">
    <source>
        <dbReference type="ARBA" id="ARBA00023242"/>
    </source>
</evidence>
<evidence type="ECO:0000259" key="9">
    <source>
        <dbReference type="PROSITE" id="PS51060"/>
    </source>
</evidence>
<evidence type="ECO:0000256" key="2">
    <source>
        <dbReference type="ARBA" id="ARBA00023015"/>
    </source>
</evidence>
<comment type="caution">
    <text evidence="10">The sequence shown here is derived from an EMBL/GenBank/DDBJ whole genome shotgun (WGS) entry which is preliminary data.</text>
</comment>
<keyword evidence="3" id="KW-0238">DNA-binding</keyword>
<dbReference type="EMBL" id="JAYMYS010000005">
    <property type="protein sequence ID" value="KAK7392712.1"/>
    <property type="molecule type" value="Genomic_DNA"/>
</dbReference>
<feature type="coiled-coil region" evidence="6">
    <location>
        <begin position="107"/>
        <end position="176"/>
    </location>
</feature>
<keyword evidence="4" id="KW-0804">Transcription</keyword>
<feature type="region of interest" description="Disordered" evidence="7">
    <location>
        <begin position="1"/>
        <end position="20"/>
    </location>
</feature>
<evidence type="ECO:0000313" key="11">
    <source>
        <dbReference type="Proteomes" id="UP001386955"/>
    </source>
</evidence>
<proteinExistence type="predicted"/>
<reference evidence="10 11" key="1">
    <citation type="submission" date="2024-01" db="EMBL/GenBank/DDBJ databases">
        <title>The genomes of 5 underutilized Papilionoideae crops provide insights into root nodulation and disease resistanc.</title>
        <authorList>
            <person name="Jiang F."/>
        </authorList>
    </citation>
    <scope>NUCLEOTIDE SEQUENCE [LARGE SCALE GENOMIC DNA]</scope>
    <source>
        <strain evidence="10">DUOXIRENSHENG_FW03</strain>
        <tissue evidence="10">Leaves</tissue>
    </source>
</reference>
<dbReference type="PANTHER" id="PTHR11945">
    <property type="entry name" value="MADS BOX PROTEIN"/>
    <property type="match status" value="1"/>
</dbReference>
<gene>
    <name evidence="10" type="ORF">VNO78_21158</name>
</gene>
<dbReference type="GO" id="GO:0005634">
    <property type="term" value="C:nucleus"/>
    <property type="evidence" value="ECO:0007669"/>
    <property type="project" value="UniProtKB-SubCell"/>
</dbReference>
<dbReference type="GO" id="GO:0003950">
    <property type="term" value="F:NAD+ poly-ADP-ribosyltransferase activity"/>
    <property type="evidence" value="ECO:0007669"/>
    <property type="project" value="InterPro"/>
</dbReference>
<evidence type="ECO:0000256" key="1">
    <source>
        <dbReference type="ARBA" id="ARBA00004123"/>
    </source>
</evidence>
<keyword evidence="2" id="KW-0805">Transcription regulation</keyword>
<protein>
    <recommendedName>
        <fullName evidence="12">Agamous-like MADS-box protein AGL62</fullName>
    </recommendedName>
</protein>
<sequence length="208" mass="23844">MDSRNIPNLNEVPKKTKGRQKIEMKKISNERKLRVAFSKRRTGIVKKASELATLCGVDLAVIMFSPSNQVFSFGTPNVESVIQRYMAREPHPIITHDLNQTYCTEDEAELRAELNRLNEQIAAEKKRKKHLNQMLKASRENFWWATPIKKMNKAQLENYKKLLDEVKACLTNKREKLLFEKTLTKLSSQFFAGEGSSSSADKTNTPSP</sequence>
<dbReference type="SMART" id="SM00432">
    <property type="entry name" value="MADS"/>
    <property type="match status" value="1"/>
</dbReference>